<reference evidence="4" key="1">
    <citation type="submission" date="2017-03" db="EMBL/GenBank/DDBJ databases">
        <title>Genomes of endolithic fungi from Antarctica.</title>
        <authorList>
            <person name="Coleine C."/>
            <person name="Masonjones S."/>
            <person name="Stajich J.E."/>
        </authorList>
    </citation>
    <scope>NUCLEOTIDE SEQUENCE [LARGE SCALE GENOMIC DNA]</scope>
    <source>
        <strain evidence="4">CCFEE 5527</strain>
    </source>
</reference>
<organism evidence="3 4">
    <name type="scientific">Cryoendolithus antarcticus</name>
    <dbReference type="NCBI Taxonomy" id="1507870"/>
    <lineage>
        <taxon>Eukaryota</taxon>
        <taxon>Fungi</taxon>
        <taxon>Dikarya</taxon>
        <taxon>Ascomycota</taxon>
        <taxon>Pezizomycotina</taxon>
        <taxon>Dothideomycetes</taxon>
        <taxon>Dothideomycetidae</taxon>
        <taxon>Cladosporiales</taxon>
        <taxon>Cladosporiaceae</taxon>
        <taxon>Cryoendolithus</taxon>
    </lineage>
</organism>
<feature type="compositionally biased region" description="Pro residues" evidence="2">
    <location>
        <begin position="471"/>
        <end position="485"/>
    </location>
</feature>
<keyword evidence="4" id="KW-1185">Reference proteome</keyword>
<proteinExistence type="predicted"/>
<feature type="compositionally biased region" description="Low complexity" evidence="2">
    <location>
        <begin position="383"/>
        <end position="428"/>
    </location>
</feature>
<feature type="region of interest" description="Disordered" evidence="2">
    <location>
        <begin position="366"/>
        <end position="531"/>
    </location>
</feature>
<dbReference type="Proteomes" id="UP000192596">
    <property type="component" value="Unassembled WGS sequence"/>
</dbReference>
<feature type="coiled-coil region" evidence="1">
    <location>
        <begin position="197"/>
        <end position="224"/>
    </location>
</feature>
<feature type="compositionally biased region" description="Low complexity" evidence="2">
    <location>
        <begin position="455"/>
        <end position="470"/>
    </location>
</feature>
<evidence type="ECO:0000256" key="1">
    <source>
        <dbReference type="SAM" id="Coils"/>
    </source>
</evidence>
<evidence type="ECO:0000313" key="3">
    <source>
        <dbReference type="EMBL" id="OQO00521.1"/>
    </source>
</evidence>
<feature type="region of interest" description="Disordered" evidence="2">
    <location>
        <begin position="316"/>
        <end position="352"/>
    </location>
</feature>
<sequence>MAAPKPSPTDLLWAYKLKTGHQHLLSRLLALESAKLDQNARLDLIEDNASAASASEIANLTKQVKILQDGGGTIKQIVALERRMEERMEAVEAGSEAVCLKVDEIERGGKERVALQAKAMQESEKAIVKRMKTIENVVRNVDGKIQGVDKRIEIVEGIAQNADDTVREVTSVLARRGEQIETVTERVNVVETGSEGVQEAITRIKAEQRELTALIEEQGRLQRLAIVSPMVRASESANAGGALERTLANEAQFPRPEPVKKARKPTEKTRAAARELANLLEDTPLAASSTGEKSRATRNAPVRRGKGWIEVERTPSLHDAPPAHIGSTQQPVERVVGQRPGRPAKAGTKRKAAELETEIVVVTQPGTDTQPAFTQRQTRSQAARKTAAAPLAPTEVATKTKQPLAKKTATKKAATGGRKGKAATSTTKPVAGVSQVDSLILPPDAIASSPPPARQPQIQSQSQKLPSSPLSLPPDPPSSPSPPQRQKPTALVESEVKQGRGRPKQAEKPASRREIVQSDDWEEFERQCEGI</sequence>
<accession>A0A1V8SNH5</accession>
<feature type="compositionally biased region" description="Basic and acidic residues" evidence="2">
    <location>
        <begin position="257"/>
        <end position="273"/>
    </location>
</feature>
<feature type="compositionally biased region" description="Basic and acidic residues" evidence="2">
    <location>
        <begin position="494"/>
        <end position="516"/>
    </location>
</feature>
<feature type="compositionally biased region" description="Polar residues" evidence="2">
    <location>
        <begin position="366"/>
        <end position="381"/>
    </location>
</feature>
<feature type="region of interest" description="Disordered" evidence="2">
    <location>
        <begin position="246"/>
        <end position="302"/>
    </location>
</feature>
<evidence type="ECO:0000313" key="4">
    <source>
        <dbReference type="Proteomes" id="UP000192596"/>
    </source>
</evidence>
<dbReference type="InParanoid" id="A0A1V8SNH5"/>
<dbReference type="AlphaFoldDB" id="A0A1V8SNH5"/>
<gene>
    <name evidence="3" type="ORF">B0A48_13871</name>
</gene>
<evidence type="ECO:0000256" key="2">
    <source>
        <dbReference type="SAM" id="MobiDB-lite"/>
    </source>
</evidence>
<protein>
    <submittedName>
        <fullName evidence="3">Uncharacterized protein</fullName>
    </submittedName>
</protein>
<dbReference type="EMBL" id="NAJO01000035">
    <property type="protein sequence ID" value="OQO00521.1"/>
    <property type="molecule type" value="Genomic_DNA"/>
</dbReference>
<dbReference type="OrthoDB" id="3647228at2759"/>
<keyword evidence="1" id="KW-0175">Coiled coil</keyword>
<comment type="caution">
    <text evidence="3">The sequence shown here is derived from an EMBL/GenBank/DDBJ whole genome shotgun (WGS) entry which is preliminary data.</text>
</comment>
<name>A0A1V8SNH5_9PEZI</name>